<dbReference type="EMBL" id="RCZK01000001">
    <property type="protein sequence ID" value="TPG15359.1"/>
    <property type="molecule type" value="Genomic_DNA"/>
</dbReference>
<dbReference type="CDD" id="cd00085">
    <property type="entry name" value="HNHc"/>
    <property type="match status" value="1"/>
</dbReference>
<name>A0A502CTD2_9SPHN</name>
<feature type="domain" description="HNH nuclease" evidence="1">
    <location>
        <begin position="56"/>
        <end position="105"/>
    </location>
</feature>
<dbReference type="OrthoDB" id="7864535at2"/>
<dbReference type="InterPro" id="IPR003615">
    <property type="entry name" value="HNH_nuc"/>
</dbReference>
<keyword evidence="2" id="KW-0255">Endonuclease</keyword>
<dbReference type="GO" id="GO:0004519">
    <property type="term" value="F:endonuclease activity"/>
    <property type="evidence" value="ECO:0007669"/>
    <property type="project" value="UniProtKB-KW"/>
</dbReference>
<evidence type="ECO:0000313" key="3">
    <source>
        <dbReference type="Proteomes" id="UP000318413"/>
    </source>
</evidence>
<keyword evidence="3" id="KW-1185">Reference proteome</keyword>
<dbReference type="AlphaFoldDB" id="A0A502CTD2"/>
<keyword evidence="2" id="KW-0378">Hydrolase</keyword>
<accession>A0A502CTD2</accession>
<protein>
    <submittedName>
        <fullName evidence="2">HNH endonuclease</fullName>
    </submittedName>
</protein>
<keyword evidence="2" id="KW-0540">Nuclease</keyword>
<dbReference type="SMART" id="SM00507">
    <property type="entry name" value="HNHc"/>
    <property type="match status" value="1"/>
</dbReference>
<reference evidence="2 3" key="1">
    <citation type="journal article" date="2019" name="Environ. Microbiol.">
        <title>Species interactions and distinct microbial communities in high Arctic permafrost affected cryosols are associated with the CH4 and CO2 gas fluxes.</title>
        <authorList>
            <person name="Altshuler I."/>
            <person name="Hamel J."/>
            <person name="Turney S."/>
            <person name="Magnuson E."/>
            <person name="Levesque R."/>
            <person name="Greer C."/>
            <person name="Whyte L.G."/>
        </authorList>
    </citation>
    <scope>NUCLEOTIDE SEQUENCE [LARGE SCALE GENOMIC DNA]</scope>
    <source>
        <strain evidence="2 3">S5.1</strain>
    </source>
</reference>
<dbReference type="Proteomes" id="UP000318413">
    <property type="component" value="Unassembled WGS sequence"/>
</dbReference>
<organism evidence="2 3">
    <name type="scientific">Sphingomonas oligophenolica</name>
    <dbReference type="NCBI Taxonomy" id="301154"/>
    <lineage>
        <taxon>Bacteria</taxon>
        <taxon>Pseudomonadati</taxon>
        <taxon>Pseudomonadota</taxon>
        <taxon>Alphaproteobacteria</taxon>
        <taxon>Sphingomonadales</taxon>
        <taxon>Sphingomonadaceae</taxon>
        <taxon>Sphingomonas</taxon>
    </lineage>
</organism>
<gene>
    <name evidence="2" type="ORF">EAH84_00675</name>
</gene>
<evidence type="ECO:0000313" key="2">
    <source>
        <dbReference type="EMBL" id="TPG15359.1"/>
    </source>
</evidence>
<comment type="caution">
    <text evidence="2">The sequence shown here is derived from an EMBL/GenBank/DDBJ whole genome shotgun (WGS) entry which is preliminary data.</text>
</comment>
<proteinExistence type="predicted"/>
<sequence>MARAPSAFKLSRSAIGRSSAGAAAGRDRCSQVTGRKGAELANQPYNQDRPAIPAALRRDVLVEAGHRCAVAGCGEHTYLEIHHIDHDRENNRLENLILLCRKHHSMAHADVIDRTALRQYKERLKAAELTEIHRRLVELEQLVTGTTQHMPKVVETEDQPDAGTAVKSAPRRFEVLYFALYQVAISKLEKDMGTYFERNVEFASGKGRLILDGLRPREGKPDLLVDVHYFRKAFQDGSAYGQLVERKVALYELLTGRPAEGIMLAIVGRESMLAEEALPLTRAGVAAIECVSLHVYSCEQVGFHPGPVSAGVL</sequence>
<dbReference type="Pfam" id="PF13392">
    <property type="entry name" value="HNH_3"/>
    <property type="match status" value="1"/>
</dbReference>
<evidence type="ECO:0000259" key="1">
    <source>
        <dbReference type="SMART" id="SM00507"/>
    </source>
</evidence>